<keyword evidence="2" id="KW-1185">Reference proteome</keyword>
<evidence type="ECO:0000313" key="2">
    <source>
        <dbReference type="Proteomes" id="UP000011713"/>
    </source>
</evidence>
<reference evidence="1" key="2">
    <citation type="submission" date="2015-06" db="UniProtKB">
        <authorList>
            <consortium name="EnsemblProtists"/>
        </authorList>
    </citation>
    <scope>IDENTIFICATION</scope>
    <source>
        <strain evidence="1">Emoy2</strain>
    </source>
</reference>
<dbReference type="Proteomes" id="UP000011713">
    <property type="component" value="Unassembled WGS sequence"/>
</dbReference>
<proteinExistence type="predicted"/>
<dbReference type="EMBL" id="JH598031">
    <property type="status" value="NOT_ANNOTATED_CDS"/>
    <property type="molecule type" value="Genomic_DNA"/>
</dbReference>
<name>M4B9R6_HYAAE</name>
<evidence type="ECO:0000313" key="1">
    <source>
        <dbReference type="EnsemblProtists" id="HpaP803026"/>
    </source>
</evidence>
<organism evidence="1 2">
    <name type="scientific">Hyaloperonospora arabidopsidis (strain Emoy2)</name>
    <name type="common">Downy mildew agent</name>
    <name type="synonym">Peronospora arabidopsidis</name>
    <dbReference type="NCBI Taxonomy" id="559515"/>
    <lineage>
        <taxon>Eukaryota</taxon>
        <taxon>Sar</taxon>
        <taxon>Stramenopiles</taxon>
        <taxon>Oomycota</taxon>
        <taxon>Peronosporomycetes</taxon>
        <taxon>Peronosporales</taxon>
        <taxon>Peronosporaceae</taxon>
        <taxon>Hyaloperonospora</taxon>
    </lineage>
</organism>
<dbReference type="InParanoid" id="M4B9R6"/>
<sequence length="68" mass="7952">MGYSLRVFSASVEMDRDTYDLRRPKRRNSGRVDGSYAEQLRAWNLISIWEPLDRIEEKECSAGAREDV</sequence>
<reference evidence="2" key="1">
    <citation type="journal article" date="2010" name="Science">
        <title>Signatures of adaptation to obligate biotrophy in the Hyaloperonospora arabidopsidis genome.</title>
        <authorList>
            <person name="Baxter L."/>
            <person name="Tripathy S."/>
            <person name="Ishaque N."/>
            <person name="Boot N."/>
            <person name="Cabral A."/>
            <person name="Kemen E."/>
            <person name="Thines M."/>
            <person name="Ah-Fong A."/>
            <person name="Anderson R."/>
            <person name="Badejoko W."/>
            <person name="Bittner-Eddy P."/>
            <person name="Boore J.L."/>
            <person name="Chibucos M.C."/>
            <person name="Coates M."/>
            <person name="Dehal P."/>
            <person name="Delehaunty K."/>
            <person name="Dong S."/>
            <person name="Downton P."/>
            <person name="Dumas B."/>
            <person name="Fabro G."/>
            <person name="Fronick C."/>
            <person name="Fuerstenberg S.I."/>
            <person name="Fulton L."/>
            <person name="Gaulin E."/>
            <person name="Govers F."/>
            <person name="Hughes L."/>
            <person name="Humphray S."/>
            <person name="Jiang R.H."/>
            <person name="Judelson H."/>
            <person name="Kamoun S."/>
            <person name="Kyung K."/>
            <person name="Meijer H."/>
            <person name="Minx P."/>
            <person name="Morris P."/>
            <person name="Nelson J."/>
            <person name="Phuntumart V."/>
            <person name="Qutob D."/>
            <person name="Rehmany A."/>
            <person name="Rougon-Cardoso A."/>
            <person name="Ryden P."/>
            <person name="Torto-Alalibo T."/>
            <person name="Studholme D."/>
            <person name="Wang Y."/>
            <person name="Win J."/>
            <person name="Wood J."/>
            <person name="Clifton S.W."/>
            <person name="Rogers J."/>
            <person name="Van den Ackerveken G."/>
            <person name="Jones J.D."/>
            <person name="McDowell J.M."/>
            <person name="Beynon J."/>
            <person name="Tyler B.M."/>
        </authorList>
    </citation>
    <scope>NUCLEOTIDE SEQUENCE [LARGE SCALE GENOMIC DNA]</scope>
    <source>
        <strain evidence="2">Emoy2</strain>
    </source>
</reference>
<dbReference type="HOGENOM" id="CLU_2799410_0_0_1"/>
<dbReference type="AlphaFoldDB" id="M4B9R6"/>
<accession>M4B9R6</accession>
<dbReference type="EnsemblProtists" id="HpaT803026">
    <property type="protein sequence ID" value="HpaP803026"/>
    <property type="gene ID" value="HpaG803026"/>
</dbReference>
<dbReference type="VEuPathDB" id="FungiDB:HpaG803026"/>
<protein>
    <submittedName>
        <fullName evidence="1">Uncharacterized protein</fullName>
    </submittedName>
</protein>